<dbReference type="InterPro" id="IPR016181">
    <property type="entry name" value="Acyl_CoA_acyltransferase"/>
</dbReference>
<dbReference type="SUPFAM" id="SSF55729">
    <property type="entry name" value="Acyl-CoA N-acyltransferases (Nat)"/>
    <property type="match status" value="1"/>
</dbReference>
<proteinExistence type="predicted"/>
<gene>
    <name evidence="1" type="ORF">US86_C0003G0001</name>
</gene>
<comment type="caution">
    <text evidence="1">The sequence shown here is derived from an EMBL/GenBank/DDBJ whole genome shotgun (WGS) entry which is preliminary data.</text>
</comment>
<evidence type="ECO:0000313" key="1">
    <source>
        <dbReference type="EMBL" id="KKQ66758.1"/>
    </source>
</evidence>
<organism evidence="1 2">
    <name type="scientific">Candidatus Daviesbacteria bacterium GW2011_GWA2_38_24</name>
    <dbReference type="NCBI Taxonomy" id="1618422"/>
    <lineage>
        <taxon>Bacteria</taxon>
        <taxon>Candidatus Daviesiibacteriota</taxon>
    </lineage>
</organism>
<protein>
    <recommendedName>
        <fullName evidence="3">N-acetyltransferase domain-containing protein</fullName>
    </recommendedName>
</protein>
<dbReference type="AlphaFoldDB" id="A0A0G0JGG2"/>
<name>A0A0G0JGG2_9BACT</name>
<reference evidence="1 2" key="1">
    <citation type="journal article" date="2015" name="Nature">
        <title>rRNA introns, odd ribosomes, and small enigmatic genomes across a large radiation of phyla.</title>
        <authorList>
            <person name="Brown C.T."/>
            <person name="Hug L.A."/>
            <person name="Thomas B.C."/>
            <person name="Sharon I."/>
            <person name="Castelle C.J."/>
            <person name="Singh A."/>
            <person name="Wilkins M.J."/>
            <person name="Williams K.H."/>
            <person name="Banfield J.F."/>
        </authorList>
    </citation>
    <scope>NUCLEOTIDE SEQUENCE [LARGE SCALE GENOMIC DNA]</scope>
</reference>
<sequence length="115" mass="13485">MDISFREHKEKDKDLLLELSNKLEEHVKHLDPIQRIKNLPGFIELSLKETLENVEKYQGKIWIAENDDKVVGYVVGVIWKQSEKNKLEIGEHRLGEVIDLKYGFADREIGMLKQI</sequence>
<dbReference type="Proteomes" id="UP000034235">
    <property type="component" value="Unassembled WGS sequence"/>
</dbReference>
<evidence type="ECO:0008006" key="3">
    <source>
        <dbReference type="Google" id="ProtNLM"/>
    </source>
</evidence>
<evidence type="ECO:0000313" key="2">
    <source>
        <dbReference type="Proteomes" id="UP000034235"/>
    </source>
</evidence>
<accession>A0A0G0JGG2</accession>
<dbReference type="EMBL" id="LBUP01000003">
    <property type="protein sequence ID" value="KKQ66758.1"/>
    <property type="molecule type" value="Genomic_DNA"/>
</dbReference>
<dbReference type="Gene3D" id="3.40.630.30">
    <property type="match status" value="1"/>
</dbReference>